<dbReference type="Pfam" id="PF09346">
    <property type="entry name" value="SMI1_KNR4"/>
    <property type="match status" value="1"/>
</dbReference>
<accession>A0ABU4FJM4</accession>
<evidence type="ECO:0000259" key="1">
    <source>
        <dbReference type="SMART" id="SM00860"/>
    </source>
</evidence>
<feature type="domain" description="Knr4/Smi1-like" evidence="1">
    <location>
        <begin position="164"/>
        <end position="301"/>
    </location>
</feature>
<sequence length="542" mass="59776">MDDMDDVDDVDAVIASVPGAALPADLVAWWRLDGVAATAWIPLDFAPLEPAEALDVRDTLVRIAREKAAHSDDHAAAAEYLPGFLPIADNAGGHHLLVDLRSGEPTFGAVFLWDHERPELGVPLWDSVSELLANAAEALDDAHPDIASFTTPSAESPPAPLPHPVDWTAVETWLGSRLPDYYKQLADRYGPLDFGEYLWIHVPCVRKDRFDYGDWLRETHRAARIAARQLPEGERPAVHPHPGGLLAWGHSRGGDVLFWDTSGSEDPGRWTVVVQHSHPAPGSGLLPFHRYDLTLTGYLRHTVRAAGEQPFPPGPLLGPLPGSIARTAYLPTAEPWTPPAPTAPRLTEAERRIALETGTGLDALRLLSPPPERPYLGGGTWEALFAELGTRLPTEYVELMEVYGAGDWGEWLRFLTPLRTGERRFVTRVEQVLGAYRMHKDRHPHHYPLVPWPEPGGFLPFANSYDNDYLGWLTAGPDPDAWPLIVWPRHAEQGPALADGLIDTLLAWQRGALVTEGLAGLDEEDDPVEKAGFDAWDDSAYW</sequence>
<proteinExistence type="predicted"/>
<dbReference type="RefSeq" id="WP_317774272.1">
    <property type="nucleotide sequence ID" value="NZ_JAWMAJ010000145.1"/>
</dbReference>
<feature type="domain" description="Knr4/Smi1-like" evidence="1">
    <location>
        <begin position="369"/>
        <end position="508"/>
    </location>
</feature>
<feature type="domain" description="Knr4/Smi1-like" evidence="1">
    <location>
        <begin position="4"/>
        <end position="134"/>
    </location>
</feature>
<evidence type="ECO:0000313" key="3">
    <source>
        <dbReference type="Proteomes" id="UP001187346"/>
    </source>
</evidence>
<organism evidence="2 3">
    <name type="scientific">Streptomyces prunicolor</name>
    <dbReference type="NCBI Taxonomy" id="67348"/>
    <lineage>
        <taxon>Bacteria</taxon>
        <taxon>Bacillati</taxon>
        <taxon>Actinomycetota</taxon>
        <taxon>Actinomycetes</taxon>
        <taxon>Kitasatosporales</taxon>
        <taxon>Streptomycetaceae</taxon>
        <taxon>Streptomyces</taxon>
    </lineage>
</organism>
<dbReference type="InterPro" id="IPR037883">
    <property type="entry name" value="Knr4/Smi1-like_sf"/>
</dbReference>
<evidence type="ECO:0000313" key="2">
    <source>
        <dbReference type="EMBL" id="MDV7220816.1"/>
    </source>
</evidence>
<dbReference type="Proteomes" id="UP001187346">
    <property type="component" value="Unassembled WGS sequence"/>
</dbReference>
<gene>
    <name evidence="2" type="ORF">R5A26_33250</name>
</gene>
<dbReference type="SUPFAM" id="SSF160631">
    <property type="entry name" value="SMI1/KNR4-like"/>
    <property type="match status" value="2"/>
</dbReference>
<reference evidence="2 3" key="1">
    <citation type="submission" date="2023-10" db="EMBL/GenBank/DDBJ databases">
        <title>Characterization of rhizosphere-enriched actinobacteria from wheat plants lab-grown on chernevaya soil.</title>
        <authorList>
            <person name="Tikhonova E.N."/>
            <person name="Konopkin A."/>
            <person name="Kravchenko I.K."/>
        </authorList>
    </citation>
    <scope>NUCLEOTIDE SEQUENCE [LARGE SCALE GENOMIC DNA]</scope>
    <source>
        <strain evidence="2 3">RR29</strain>
    </source>
</reference>
<name>A0ABU4FJM4_9ACTN</name>
<dbReference type="EMBL" id="JAWMAJ010000145">
    <property type="protein sequence ID" value="MDV7220816.1"/>
    <property type="molecule type" value="Genomic_DNA"/>
</dbReference>
<dbReference type="InterPro" id="IPR018958">
    <property type="entry name" value="Knr4/Smi1-like_dom"/>
</dbReference>
<keyword evidence="3" id="KW-1185">Reference proteome</keyword>
<comment type="caution">
    <text evidence="2">The sequence shown here is derived from an EMBL/GenBank/DDBJ whole genome shotgun (WGS) entry which is preliminary data.</text>
</comment>
<dbReference type="SMART" id="SM00860">
    <property type="entry name" value="SMI1_KNR4"/>
    <property type="match status" value="3"/>
</dbReference>
<protein>
    <submittedName>
        <fullName evidence="2">SMI1/KNR4 family protein</fullName>
    </submittedName>
</protein>